<evidence type="ECO:0000313" key="2">
    <source>
        <dbReference type="EMBL" id="MEJ8640680.1"/>
    </source>
</evidence>
<name>A0ABU8TYH3_9ACTN</name>
<gene>
    <name evidence="2" type="ORF">WKI68_02935</name>
</gene>
<sequence length="112" mass="12489">MVQHAGGYAREREHGGSRDQPAPDPRRAARRLGLFPVVLRLLPVRRLRPAVRRLRAAGLVRLLPVRPAVRVALGRLRLLPLRPVRLVLLPVGCVRHVRWLSGWCCPQGGGVV</sequence>
<comment type="caution">
    <text evidence="2">The sequence shown here is derived from an EMBL/GenBank/DDBJ whole genome shotgun (WGS) entry which is preliminary data.</text>
</comment>
<protein>
    <submittedName>
        <fullName evidence="2">Uncharacterized protein</fullName>
    </submittedName>
</protein>
<feature type="region of interest" description="Disordered" evidence="1">
    <location>
        <begin position="1"/>
        <end position="28"/>
    </location>
</feature>
<organism evidence="2 3">
    <name type="scientific">Streptomyces caledonius</name>
    <dbReference type="NCBI Taxonomy" id="3134107"/>
    <lineage>
        <taxon>Bacteria</taxon>
        <taxon>Bacillati</taxon>
        <taxon>Actinomycetota</taxon>
        <taxon>Actinomycetes</taxon>
        <taxon>Kitasatosporales</taxon>
        <taxon>Streptomycetaceae</taxon>
        <taxon>Streptomyces</taxon>
    </lineage>
</organism>
<evidence type="ECO:0000256" key="1">
    <source>
        <dbReference type="SAM" id="MobiDB-lite"/>
    </source>
</evidence>
<accession>A0ABU8TYH3</accession>
<evidence type="ECO:0000313" key="3">
    <source>
        <dbReference type="Proteomes" id="UP001382904"/>
    </source>
</evidence>
<keyword evidence="3" id="KW-1185">Reference proteome</keyword>
<reference evidence="2 3" key="1">
    <citation type="submission" date="2024-03" db="EMBL/GenBank/DDBJ databases">
        <title>Novel Streptomyces species of biotechnological and ecological value are a feature of Machair soil.</title>
        <authorList>
            <person name="Prole J.R."/>
            <person name="Goodfellow M."/>
            <person name="Allenby N."/>
            <person name="Ward A.C."/>
        </authorList>
    </citation>
    <scope>NUCLEOTIDE SEQUENCE [LARGE SCALE GENOMIC DNA]</scope>
    <source>
        <strain evidence="2 3">MS1.HAVA.3</strain>
    </source>
</reference>
<dbReference type="EMBL" id="JBBKAM010000002">
    <property type="protein sequence ID" value="MEJ8640680.1"/>
    <property type="molecule type" value="Genomic_DNA"/>
</dbReference>
<proteinExistence type="predicted"/>
<dbReference type="Proteomes" id="UP001382904">
    <property type="component" value="Unassembled WGS sequence"/>
</dbReference>